<protein>
    <recommendedName>
        <fullName evidence="2">SRR1-like domain-containing protein</fullName>
    </recommendedName>
</protein>
<reference evidence="3" key="1">
    <citation type="submission" date="2023-06" db="EMBL/GenBank/DDBJ databases">
        <title>Conoideocrella luteorostrata (Hypocreales: Clavicipitaceae), a potential biocontrol fungus for elongate hemlock scale in United States Christmas tree production areas.</title>
        <authorList>
            <person name="Barrett H."/>
            <person name="Lovett B."/>
            <person name="Macias A.M."/>
            <person name="Stajich J.E."/>
            <person name="Kasson M.T."/>
        </authorList>
    </citation>
    <scope>NUCLEOTIDE SEQUENCE</scope>
    <source>
        <strain evidence="3">ARSEF 14590</strain>
    </source>
</reference>
<evidence type="ECO:0000313" key="4">
    <source>
        <dbReference type="Proteomes" id="UP001251528"/>
    </source>
</evidence>
<dbReference type="PANTHER" id="PTHR42080">
    <property type="entry name" value="SRR1 DOMAIN-CONTAINING PROTEIN"/>
    <property type="match status" value="1"/>
</dbReference>
<dbReference type="PANTHER" id="PTHR42080:SF1">
    <property type="entry name" value="SRR1-LIKE DOMAIN-CONTAINING PROTEIN"/>
    <property type="match status" value="1"/>
</dbReference>
<organism evidence="3 4">
    <name type="scientific">Conoideocrella luteorostrata</name>
    <dbReference type="NCBI Taxonomy" id="1105319"/>
    <lineage>
        <taxon>Eukaryota</taxon>
        <taxon>Fungi</taxon>
        <taxon>Dikarya</taxon>
        <taxon>Ascomycota</taxon>
        <taxon>Pezizomycotina</taxon>
        <taxon>Sordariomycetes</taxon>
        <taxon>Hypocreomycetidae</taxon>
        <taxon>Hypocreales</taxon>
        <taxon>Clavicipitaceae</taxon>
        <taxon>Conoideocrella</taxon>
    </lineage>
</organism>
<keyword evidence="4" id="KW-1185">Reference proteome</keyword>
<feature type="domain" description="SRR1-like" evidence="2">
    <location>
        <begin position="95"/>
        <end position="223"/>
    </location>
</feature>
<dbReference type="Pfam" id="PF07985">
    <property type="entry name" value="SRR1"/>
    <property type="match status" value="1"/>
</dbReference>
<dbReference type="AlphaFoldDB" id="A0AAJ0CH45"/>
<proteinExistence type="predicted"/>
<comment type="caution">
    <text evidence="3">The sequence shown here is derived from an EMBL/GenBank/DDBJ whole genome shotgun (WGS) entry which is preliminary data.</text>
</comment>
<accession>A0AAJ0CH45</accession>
<feature type="compositionally biased region" description="Low complexity" evidence="1">
    <location>
        <begin position="10"/>
        <end position="24"/>
    </location>
</feature>
<dbReference type="EMBL" id="JASWJB010000266">
    <property type="protein sequence ID" value="KAK2592442.1"/>
    <property type="molecule type" value="Genomic_DNA"/>
</dbReference>
<evidence type="ECO:0000256" key="1">
    <source>
        <dbReference type="SAM" id="MobiDB-lite"/>
    </source>
</evidence>
<gene>
    <name evidence="3" type="ORF">QQS21_009858</name>
</gene>
<name>A0AAJ0CH45_9HYPO</name>
<evidence type="ECO:0000313" key="3">
    <source>
        <dbReference type="EMBL" id="KAK2592442.1"/>
    </source>
</evidence>
<sequence length="280" mass="30923">MSGSDSPLASKPHPSQPSSSNSQDQQKRSQQKDQGWSFVKPRKGCYHKCASSTPPTIPQARSGPLRSAKDITDEYHRLRQDFCSNPCHQSIKKLITGSADSSCPVTEAICLGIGTFDPADGGWEAKRRTYIQLFALEAIIEELEIITNSKIKCTFQEPLFTEADATFLRSLGHRVVEAPLASEAVTSDTLLYGIHLYRNLYAEALRSHLPAMFVGTGWATWDGITVLSIEDLHGLRTMDETYPSGGVQYASLGKHKWCAPSIAKYSTSHELHNQDTQHGK</sequence>
<evidence type="ECO:0000259" key="2">
    <source>
        <dbReference type="Pfam" id="PF07985"/>
    </source>
</evidence>
<dbReference type="InterPro" id="IPR012942">
    <property type="entry name" value="SRR1-like"/>
</dbReference>
<feature type="region of interest" description="Disordered" evidence="1">
    <location>
        <begin position="1"/>
        <end position="39"/>
    </location>
</feature>
<dbReference type="Proteomes" id="UP001251528">
    <property type="component" value="Unassembled WGS sequence"/>
</dbReference>